<proteinExistence type="predicted"/>
<dbReference type="EMBL" id="LRGB01000248">
    <property type="protein sequence ID" value="KZS20029.1"/>
    <property type="molecule type" value="Genomic_DNA"/>
</dbReference>
<protein>
    <submittedName>
        <fullName evidence="1">Uncharacterized protein</fullName>
    </submittedName>
</protein>
<dbReference type="Proteomes" id="UP000076858">
    <property type="component" value="Unassembled WGS sequence"/>
</dbReference>
<dbReference type="AlphaFoldDB" id="A0A0P5EFW4"/>
<sequence>MTLKDKTVRDRDASLTNAGRQTIYGSPSFSTFNTSLNFLCGLSVAEGNMQENSFHFLKTTFKQNIDELVRRVADRVVIN</sequence>
<gene>
    <name evidence="1" type="ORF">APZ42_013339</name>
</gene>
<reference evidence="1 2" key="1">
    <citation type="submission" date="2016-03" db="EMBL/GenBank/DDBJ databases">
        <title>EvidentialGene: Evidence-directed Construction of Genes on Genomes.</title>
        <authorList>
            <person name="Gilbert D.G."/>
            <person name="Choi J.-H."/>
            <person name="Mockaitis K."/>
            <person name="Colbourne J."/>
            <person name="Pfrender M."/>
        </authorList>
    </citation>
    <scope>NUCLEOTIDE SEQUENCE [LARGE SCALE GENOMIC DNA]</scope>
    <source>
        <strain evidence="1 2">Xinb3</strain>
        <tissue evidence="1">Complete organism</tissue>
    </source>
</reference>
<evidence type="ECO:0000313" key="2">
    <source>
        <dbReference type="Proteomes" id="UP000076858"/>
    </source>
</evidence>
<comment type="caution">
    <text evidence="1">The sequence shown here is derived from an EMBL/GenBank/DDBJ whole genome shotgun (WGS) entry which is preliminary data.</text>
</comment>
<accession>A0A0P5EFW4</accession>
<keyword evidence="2" id="KW-1185">Reference proteome</keyword>
<organism evidence="1 2">
    <name type="scientific">Daphnia magna</name>
    <dbReference type="NCBI Taxonomy" id="35525"/>
    <lineage>
        <taxon>Eukaryota</taxon>
        <taxon>Metazoa</taxon>
        <taxon>Ecdysozoa</taxon>
        <taxon>Arthropoda</taxon>
        <taxon>Crustacea</taxon>
        <taxon>Branchiopoda</taxon>
        <taxon>Diplostraca</taxon>
        <taxon>Cladocera</taxon>
        <taxon>Anomopoda</taxon>
        <taxon>Daphniidae</taxon>
        <taxon>Daphnia</taxon>
    </lineage>
</organism>
<name>A0A0P5EFW4_9CRUS</name>
<evidence type="ECO:0000313" key="1">
    <source>
        <dbReference type="EMBL" id="KZS20029.1"/>
    </source>
</evidence>